<dbReference type="AlphaFoldDB" id="A0AAD0RJ42"/>
<dbReference type="Proteomes" id="UP000258102">
    <property type="component" value="Chromosome 1"/>
</dbReference>
<gene>
    <name evidence="3" type="ORF">D0511_09425</name>
</gene>
<evidence type="ECO:0000313" key="3">
    <source>
        <dbReference type="EMBL" id="AXR02261.1"/>
    </source>
</evidence>
<keyword evidence="2" id="KW-0812">Transmembrane</keyword>
<feature type="compositionally biased region" description="Polar residues" evidence="1">
    <location>
        <begin position="1"/>
        <end position="20"/>
    </location>
</feature>
<sequence length="278" mass="28774">MSSKSSSDARQTTNNTSTTFGIDGDNNGYITNGDGNTYHITQTDHGLVDALSAFGSDISGAAIAGFDAASNMTTDGFNFASDVTRGGFNYASDVNRDSLDFAGDALNQVGDTADTAITANSNLARDMVEYSAGLNSDVLGFAGDTLDTTVNALSDANGRIGDIASDAMSNSAHLAGMSIDAADNANARMSDLAYVSIDKGNNLARDLTESMLSATQDAYKTASDQSILANKQAFQFADNASRSDDQQLAVSTNKTMMVVFSVVGGVAALGVVAYMLKE</sequence>
<proteinExistence type="predicted"/>
<dbReference type="RefSeq" id="WP_088530660.1">
    <property type="nucleotide sequence ID" value="NZ_CP021646.1"/>
</dbReference>
<dbReference type="EMBL" id="CP031761">
    <property type="protein sequence ID" value="AXR02261.1"/>
    <property type="molecule type" value="Genomic_DNA"/>
</dbReference>
<evidence type="ECO:0000256" key="2">
    <source>
        <dbReference type="SAM" id="Phobius"/>
    </source>
</evidence>
<name>A0AAD0RJ42_PSEO7</name>
<reference evidence="3 4" key="1">
    <citation type="submission" date="2018-08" db="EMBL/GenBank/DDBJ databases">
        <title>Whole Genome Sequences of Two Pseudoalteromonas piscicida Strains, DE1-A and DE2-A, which Exhibit Strong Antibacterial Activity against Vibrio vulnificus.</title>
        <authorList>
            <person name="Richards G.P."/>
            <person name="Needleman D.S."/>
            <person name="Watson M.A."/>
            <person name="Polson S.W."/>
        </authorList>
    </citation>
    <scope>NUCLEOTIDE SEQUENCE [LARGE SCALE GENOMIC DNA]</scope>
    <source>
        <strain evidence="3 4">DE2-A</strain>
    </source>
</reference>
<accession>A0AAD0RJ42</accession>
<dbReference type="KEGG" id="ppis:B1L02_08345"/>
<keyword evidence="2" id="KW-1133">Transmembrane helix</keyword>
<evidence type="ECO:0000313" key="4">
    <source>
        <dbReference type="Proteomes" id="UP000258102"/>
    </source>
</evidence>
<keyword evidence="2" id="KW-0472">Membrane</keyword>
<feature type="transmembrane region" description="Helical" evidence="2">
    <location>
        <begin position="256"/>
        <end position="276"/>
    </location>
</feature>
<protein>
    <submittedName>
        <fullName evidence="3">Uncharacterized protein</fullName>
    </submittedName>
</protein>
<evidence type="ECO:0000256" key="1">
    <source>
        <dbReference type="SAM" id="MobiDB-lite"/>
    </source>
</evidence>
<organism evidence="3 4">
    <name type="scientific">Pseudoalteromonas piscicida</name>
    <dbReference type="NCBI Taxonomy" id="43662"/>
    <lineage>
        <taxon>Bacteria</taxon>
        <taxon>Pseudomonadati</taxon>
        <taxon>Pseudomonadota</taxon>
        <taxon>Gammaproteobacteria</taxon>
        <taxon>Alteromonadales</taxon>
        <taxon>Pseudoalteromonadaceae</taxon>
        <taxon>Pseudoalteromonas</taxon>
    </lineage>
</organism>
<feature type="region of interest" description="Disordered" evidence="1">
    <location>
        <begin position="1"/>
        <end position="26"/>
    </location>
</feature>